<keyword evidence="5 6" id="KW-0472">Membrane</keyword>
<evidence type="ECO:0000256" key="3">
    <source>
        <dbReference type="ARBA" id="ARBA00022692"/>
    </source>
</evidence>
<dbReference type="EMBL" id="KB870809">
    <property type="protein sequence ID" value="EOA23180.1"/>
    <property type="molecule type" value="Genomic_DNA"/>
</dbReference>
<evidence type="ECO:0000256" key="4">
    <source>
        <dbReference type="ARBA" id="ARBA00022989"/>
    </source>
</evidence>
<protein>
    <submittedName>
        <fullName evidence="7">Uncharacterized protein</fullName>
    </submittedName>
</protein>
<feature type="transmembrane region" description="Helical" evidence="6">
    <location>
        <begin position="113"/>
        <end position="137"/>
    </location>
</feature>
<reference evidence="8" key="1">
    <citation type="journal article" date="2013" name="Nat. Genet.">
        <title>The Capsella rubella genome and the genomic consequences of rapid mating system evolution.</title>
        <authorList>
            <person name="Slotte T."/>
            <person name="Hazzouri K.M."/>
            <person name="Agren J.A."/>
            <person name="Koenig D."/>
            <person name="Maumus F."/>
            <person name="Guo Y.L."/>
            <person name="Steige K."/>
            <person name="Platts A.E."/>
            <person name="Escobar J.S."/>
            <person name="Newman L.K."/>
            <person name="Wang W."/>
            <person name="Mandakova T."/>
            <person name="Vello E."/>
            <person name="Smith L.M."/>
            <person name="Henz S.R."/>
            <person name="Steffen J."/>
            <person name="Takuno S."/>
            <person name="Brandvain Y."/>
            <person name="Coop G."/>
            <person name="Andolfatto P."/>
            <person name="Hu T.T."/>
            <person name="Blanchette M."/>
            <person name="Clark R.M."/>
            <person name="Quesneville H."/>
            <person name="Nordborg M."/>
            <person name="Gaut B.S."/>
            <person name="Lysak M.A."/>
            <person name="Jenkins J."/>
            <person name="Grimwood J."/>
            <person name="Chapman J."/>
            <person name="Prochnik S."/>
            <person name="Shu S."/>
            <person name="Rokhsar D."/>
            <person name="Schmutz J."/>
            <person name="Weigel D."/>
            <person name="Wright S.I."/>
        </authorList>
    </citation>
    <scope>NUCLEOTIDE SEQUENCE [LARGE SCALE GENOMIC DNA]</scope>
    <source>
        <strain evidence="8">cv. Monte Gargano</strain>
    </source>
</reference>
<organism evidence="7 8">
    <name type="scientific">Capsella rubella</name>
    <dbReference type="NCBI Taxonomy" id="81985"/>
    <lineage>
        <taxon>Eukaryota</taxon>
        <taxon>Viridiplantae</taxon>
        <taxon>Streptophyta</taxon>
        <taxon>Embryophyta</taxon>
        <taxon>Tracheophyta</taxon>
        <taxon>Spermatophyta</taxon>
        <taxon>Magnoliopsida</taxon>
        <taxon>eudicotyledons</taxon>
        <taxon>Gunneridae</taxon>
        <taxon>Pentapetalae</taxon>
        <taxon>rosids</taxon>
        <taxon>malvids</taxon>
        <taxon>Brassicales</taxon>
        <taxon>Brassicaceae</taxon>
        <taxon>Camelineae</taxon>
        <taxon>Capsella</taxon>
    </lineage>
</organism>
<feature type="transmembrane region" description="Helical" evidence="6">
    <location>
        <begin position="143"/>
        <end position="161"/>
    </location>
</feature>
<dbReference type="PANTHER" id="PTHR15664:SF21">
    <property type="entry name" value="TRANSMEMBRANE PROTEIN 230"/>
    <property type="match status" value="1"/>
</dbReference>
<evidence type="ECO:0000313" key="8">
    <source>
        <dbReference type="Proteomes" id="UP000029121"/>
    </source>
</evidence>
<comment type="similarity">
    <text evidence="2">Belongs to the TMEM134/TMEM230 family.</text>
</comment>
<dbReference type="PANTHER" id="PTHR15664">
    <property type="entry name" value="C20ORF30 PROTEIN"/>
    <property type="match status" value="1"/>
</dbReference>
<keyword evidence="4 6" id="KW-1133">Transmembrane helix</keyword>
<dbReference type="eggNOG" id="KOG4753">
    <property type="taxonomic scope" value="Eukaryota"/>
</dbReference>
<evidence type="ECO:0000256" key="1">
    <source>
        <dbReference type="ARBA" id="ARBA00004141"/>
    </source>
</evidence>
<proteinExistence type="inferred from homology"/>
<feature type="non-terminal residue" evidence="7">
    <location>
        <position position="1"/>
    </location>
</feature>
<evidence type="ECO:0000256" key="5">
    <source>
        <dbReference type="ARBA" id="ARBA00023136"/>
    </source>
</evidence>
<comment type="subcellular location">
    <subcellularLocation>
        <location evidence="1">Membrane</location>
        <topology evidence="1">Multi-pass membrane protein</topology>
    </subcellularLocation>
</comment>
<dbReference type="AlphaFoldDB" id="R0HDR8"/>
<sequence length="184" mass="21336">IIDRFIDDSEQIRRINNVENLEIKIVPETRKHDKGRRRRNIGEADLNPYFNLSPSRRSNQNSVMASRRNVRYAQLPGDEDDEDYGNGVGRRRDFDPRFDYTPKAFDRVPWKSIALAVFLLLLGCLLLLLSFFIFIGHMEGDSSQGYALLVLGILTFLPGFYETRIAYYSWRGAEGYRFAAIPSY</sequence>
<keyword evidence="8" id="KW-1185">Reference proteome</keyword>
<dbReference type="Pfam" id="PF05915">
    <property type="entry name" value="TMEM_230_134"/>
    <property type="match status" value="1"/>
</dbReference>
<dbReference type="GO" id="GO:0016020">
    <property type="term" value="C:membrane"/>
    <property type="evidence" value="ECO:0007669"/>
    <property type="project" value="UniProtKB-SubCell"/>
</dbReference>
<evidence type="ECO:0000313" key="7">
    <source>
        <dbReference type="EMBL" id="EOA23180.1"/>
    </source>
</evidence>
<evidence type="ECO:0000256" key="6">
    <source>
        <dbReference type="SAM" id="Phobius"/>
    </source>
</evidence>
<dbReference type="InterPro" id="IPR044234">
    <property type="entry name" value="TMEM230"/>
</dbReference>
<accession>R0HDR8</accession>
<dbReference type="GO" id="GO:0012505">
    <property type="term" value="C:endomembrane system"/>
    <property type="evidence" value="ECO:0007669"/>
    <property type="project" value="TreeGrafter"/>
</dbReference>
<keyword evidence="3 6" id="KW-0812">Transmembrane</keyword>
<dbReference type="Proteomes" id="UP000029121">
    <property type="component" value="Unassembled WGS sequence"/>
</dbReference>
<name>R0HDR8_9BRAS</name>
<gene>
    <name evidence="7" type="ORF">CARUB_v10018086mg</name>
</gene>
<dbReference type="InterPro" id="IPR008590">
    <property type="entry name" value="TMEM_230/134"/>
</dbReference>
<evidence type="ECO:0000256" key="2">
    <source>
        <dbReference type="ARBA" id="ARBA00007743"/>
    </source>
</evidence>